<protein>
    <submittedName>
        <fullName evidence="6">LysR family transcriptional regulator</fullName>
    </submittedName>
</protein>
<dbReference type="SUPFAM" id="SSF46785">
    <property type="entry name" value="Winged helix' DNA-binding domain"/>
    <property type="match status" value="1"/>
</dbReference>
<evidence type="ECO:0000313" key="7">
    <source>
        <dbReference type="Proteomes" id="UP000278222"/>
    </source>
</evidence>
<comment type="caution">
    <text evidence="6">The sequence shown here is derived from an EMBL/GenBank/DDBJ whole genome shotgun (WGS) entry which is preliminary data.</text>
</comment>
<dbReference type="Gene3D" id="3.40.190.290">
    <property type="match status" value="1"/>
</dbReference>
<dbReference type="PRINTS" id="PR00039">
    <property type="entry name" value="HTHLYSR"/>
</dbReference>
<dbReference type="Pfam" id="PF00126">
    <property type="entry name" value="HTH_1"/>
    <property type="match status" value="1"/>
</dbReference>
<dbReference type="PANTHER" id="PTHR30427:SF1">
    <property type="entry name" value="TRANSCRIPTIONAL ACTIVATOR PROTEIN LYSR"/>
    <property type="match status" value="1"/>
</dbReference>
<sequence length="305" mass="33722">MNLRQVDAFRAVMDCGSMTAAARVLGISQPNVSRLIGQLEARVGFRLFERQSGRLVTTDDGNAFHAEVERSHAGLRHLEQAASDIKAFKRGRLRIVTVPALGYGFLPRAIRAFRRDHPDVTISLQLRGSSTVIQWAAAQQCDIGIASNVAEMAGIDVEPFAVLDGVCVLPPGHPLAGTRTIRPRHLAGLDFVSLALDDDVRAQIDRVFEQHGVDRLMSLETQYSATLCNLVAEGLGVSIVNPIALRDFAHRGLLARRFEPAVVFRSYLLIPRHRPRSRLVDSFLAATRQVYEEEQAFIRVALKGR</sequence>
<dbReference type="RefSeq" id="WP_123692595.1">
    <property type="nucleotide sequence ID" value="NZ_AP019700.1"/>
</dbReference>
<evidence type="ECO:0000259" key="5">
    <source>
        <dbReference type="PROSITE" id="PS50931"/>
    </source>
</evidence>
<dbReference type="InterPro" id="IPR036390">
    <property type="entry name" value="WH_DNA-bd_sf"/>
</dbReference>
<dbReference type="OrthoDB" id="8479870at2"/>
<keyword evidence="4" id="KW-0804">Transcription</keyword>
<gene>
    <name evidence="6" type="ORF">EDC65_3923</name>
</gene>
<dbReference type="InterPro" id="IPR005119">
    <property type="entry name" value="LysR_subst-bd"/>
</dbReference>
<dbReference type="GO" id="GO:0003700">
    <property type="term" value="F:DNA-binding transcription factor activity"/>
    <property type="evidence" value="ECO:0007669"/>
    <property type="project" value="InterPro"/>
</dbReference>
<dbReference type="GO" id="GO:0043565">
    <property type="term" value="F:sequence-specific DNA binding"/>
    <property type="evidence" value="ECO:0007669"/>
    <property type="project" value="TreeGrafter"/>
</dbReference>
<evidence type="ECO:0000256" key="2">
    <source>
        <dbReference type="ARBA" id="ARBA00023015"/>
    </source>
</evidence>
<dbReference type="PROSITE" id="PS50931">
    <property type="entry name" value="HTH_LYSR"/>
    <property type="match status" value="1"/>
</dbReference>
<dbReference type="InterPro" id="IPR036388">
    <property type="entry name" value="WH-like_DNA-bd_sf"/>
</dbReference>
<evidence type="ECO:0000313" key="6">
    <source>
        <dbReference type="EMBL" id="ROP84569.1"/>
    </source>
</evidence>
<dbReference type="Gene3D" id="1.10.10.10">
    <property type="entry name" value="Winged helix-like DNA-binding domain superfamily/Winged helix DNA-binding domain"/>
    <property type="match status" value="1"/>
</dbReference>
<keyword evidence="3" id="KW-0238">DNA-binding</keyword>
<dbReference type="Proteomes" id="UP000278222">
    <property type="component" value="Unassembled WGS sequence"/>
</dbReference>
<accession>A0A3N1L0L6</accession>
<evidence type="ECO:0000256" key="4">
    <source>
        <dbReference type="ARBA" id="ARBA00023163"/>
    </source>
</evidence>
<dbReference type="PANTHER" id="PTHR30427">
    <property type="entry name" value="TRANSCRIPTIONAL ACTIVATOR PROTEIN LYSR"/>
    <property type="match status" value="1"/>
</dbReference>
<organism evidence="6 7">
    <name type="scientific">Stella humosa</name>
    <dbReference type="NCBI Taxonomy" id="94"/>
    <lineage>
        <taxon>Bacteria</taxon>
        <taxon>Pseudomonadati</taxon>
        <taxon>Pseudomonadota</taxon>
        <taxon>Alphaproteobacteria</taxon>
        <taxon>Rhodospirillales</taxon>
        <taxon>Stellaceae</taxon>
        <taxon>Stella</taxon>
    </lineage>
</organism>
<dbReference type="GO" id="GO:0010628">
    <property type="term" value="P:positive regulation of gene expression"/>
    <property type="evidence" value="ECO:0007669"/>
    <property type="project" value="TreeGrafter"/>
</dbReference>
<comment type="similarity">
    <text evidence="1">Belongs to the LysR transcriptional regulatory family.</text>
</comment>
<proteinExistence type="inferred from homology"/>
<evidence type="ECO:0000256" key="3">
    <source>
        <dbReference type="ARBA" id="ARBA00023125"/>
    </source>
</evidence>
<keyword evidence="7" id="KW-1185">Reference proteome</keyword>
<reference evidence="6 7" key="1">
    <citation type="submission" date="2018-11" db="EMBL/GenBank/DDBJ databases">
        <title>Genomic Encyclopedia of Type Strains, Phase IV (KMG-IV): sequencing the most valuable type-strain genomes for metagenomic binning, comparative biology and taxonomic classification.</title>
        <authorList>
            <person name="Goeker M."/>
        </authorList>
    </citation>
    <scope>NUCLEOTIDE SEQUENCE [LARGE SCALE GENOMIC DNA]</scope>
    <source>
        <strain evidence="6 7">DSM 5900</strain>
    </source>
</reference>
<dbReference type="EMBL" id="RJKX01000015">
    <property type="protein sequence ID" value="ROP84569.1"/>
    <property type="molecule type" value="Genomic_DNA"/>
</dbReference>
<keyword evidence="2" id="KW-0805">Transcription regulation</keyword>
<dbReference type="Pfam" id="PF03466">
    <property type="entry name" value="LysR_substrate"/>
    <property type="match status" value="1"/>
</dbReference>
<dbReference type="AlphaFoldDB" id="A0A3N1L0L6"/>
<evidence type="ECO:0000256" key="1">
    <source>
        <dbReference type="ARBA" id="ARBA00009437"/>
    </source>
</evidence>
<feature type="domain" description="HTH lysR-type" evidence="5">
    <location>
        <begin position="1"/>
        <end position="58"/>
    </location>
</feature>
<dbReference type="InterPro" id="IPR000847">
    <property type="entry name" value="LysR_HTH_N"/>
</dbReference>
<dbReference type="SUPFAM" id="SSF53850">
    <property type="entry name" value="Periplasmic binding protein-like II"/>
    <property type="match status" value="1"/>
</dbReference>
<name>A0A3N1L0L6_9PROT</name>